<dbReference type="InterPro" id="IPR046357">
    <property type="entry name" value="PPIase_dom_sf"/>
</dbReference>
<dbReference type="NCBIfam" id="NF008150">
    <property type="entry name" value="PRK10902.1"/>
    <property type="match status" value="1"/>
</dbReference>
<accession>A0ABZ0JWG5</accession>
<keyword evidence="7" id="KW-0175">Coiled coil</keyword>
<dbReference type="PROSITE" id="PS51257">
    <property type="entry name" value="PROKAR_LIPOPROTEIN"/>
    <property type="match status" value="1"/>
</dbReference>
<dbReference type="Pfam" id="PF00254">
    <property type="entry name" value="FKBP_C"/>
    <property type="match status" value="1"/>
</dbReference>
<dbReference type="PANTHER" id="PTHR43811">
    <property type="entry name" value="FKBP-TYPE PEPTIDYL-PROLYL CIS-TRANS ISOMERASE FKPA"/>
    <property type="match status" value="1"/>
</dbReference>
<reference evidence="9 10" key="1">
    <citation type="submission" date="2023-10" db="EMBL/GenBank/DDBJ databases">
        <title>Complete genome sequence of Shewanella sp. DAU334.</title>
        <authorList>
            <person name="Lee Y.-S."/>
            <person name="Jeong H.-R."/>
            <person name="Hwang E.-J."/>
            <person name="Choi Y.-L."/>
            <person name="Kim G.-D."/>
        </authorList>
    </citation>
    <scope>NUCLEOTIDE SEQUENCE [LARGE SCALE GENOMIC DNA]</scope>
    <source>
        <strain evidence="9 10">DAU334</strain>
    </source>
</reference>
<organism evidence="9 10">
    <name type="scientific">Shewanella youngdeokensis</name>
    <dbReference type="NCBI Taxonomy" id="2999068"/>
    <lineage>
        <taxon>Bacteria</taxon>
        <taxon>Pseudomonadati</taxon>
        <taxon>Pseudomonadota</taxon>
        <taxon>Gammaproteobacteria</taxon>
        <taxon>Alteromonadales</taxon>
        <taxon>Shewanellaceae</taxon>
        <taxon>Shewanella</taxon>
    </lineage>
</organism>
<evidence type="ECO:0000256" key="1">
    <source>
        <dbReference type="ARBA" id="ARBA00000971"/>
    </source>
</evidence>
<evidence type="ECO:0000313" key="10">
    <source>
        <dbReference type="Proteomes" id="UP001529491"/>
    </source>
</evidence>
<dbReference type="PANTHER" id="PTHR43811:SF19">
    <property type="entry name" value="39 KDA FK506-BINDING NUCLEAR PROTEIN"/>
    <property type="match status" value="1"/>
</dbReference>
<gene>
    <name evidence="9" type="primary">fkpA</name>
    <name evidence="9" type="ORF">RGE70_14465</name>
</gene>
<evidence type="ECO:0000259" key="8">
    <source>
        <dbReference type="PROSITE" id="PS50059"/>
    </source>
</evidence>
<evidence type="ECO:0000256" key="2">
    <source>
        <dbReference type="ARBA" id="ARBA00006577"/>
    </source>
</evidence>
<evidence type="ECO:0000256" key="7">
    <source>
        <dbReference type="SAM" id="Coils"/>
    </source>
</evidence>
<dbReference type="GO" id="GO:0003755">
    <property type="term" value="F:peptidyl-prolyl cis-trans isomerase activity"/>
    <property type="evidence" value="ECO:0007669"/>
    <property type="project" value="UniProtKB-EC"/>
</dbReference>
<dbReference type="Gene3D" id="1.10.287.460">
    <property type="entry name" value="Peptidyl-prolyl cis-trans isomerase, FKBP-type, N-terminal domain"/>
    <property type="match status" value="1"/>
</dbReference>
<evidence type="ECO:0000313" key="9">
    <source>
        <dbReference type="EMBL" id="WOT04516.1"/>
    </source>
</evidence>
<dbReference type="EMBL" id="CP136522">
    <property type="protein sequence ID" value="WOT04516.1"/>
    <property type="molecule type" value="Genomic_DNA"/>
</dbReference>
<proteinExistence type="inferred from homology"/>
<dbReference type="Pfam" id="PF01346">
    <property type="entry name" value="FKBP_N"/>
    <property type="match status" value="1"/>
</dbReference>
<feature type="coiled-coil region" evidence="7">
    <location>
        <begin position="88"/>
        <end position="128"/>
    </location>
</feature>
<dbReference type="EC" id="5.2.1.8" evidence="6"/>
<evidence type="ECO:0000256" key="6">
    <source>
        <dbReference type="RuleBase" id="RU003915"/>
    </source>
</evidence>
<dbReference type="InterPro" id="IPR000774">
    <property type="entry name" value="PPIase_FKBP_N"/>
</dbReference>
<sequence>MKSIYKYSLVALAVVGLTACNKEQEVAAPAAVELTTETQKEAYSIGASIGTYMANHIKEQEDLGFAVDRNLIVTGFSEGLSGELKINQEDMQTILKSLDEKMNEKREAKAAELAAKSLAESAAFLEANKAKDGVVTTESGLQYEVLTEGTGAKPAATDTVKVHYVGTLTNGTEFDSSVARGEPATFPLNRVIPGWTEGVQLMSVGSKFKFVIPSNLAYGDRDTPTIPANSTLVFEVELLEIQNEEAPAADAEAAHKH</sequence>
<dbReference type="SUPFAM" id="SSF54534">
    <property type="entry name" value="FKBP-like"/>
    <property type="match status" value="1"/>
</dbReference>
<dbReference type="RefSeq" id="WP_310472152.1">
    <property type="nucleotide sequence ID" value="NZ_CP136522.1"/>
</dbReference>
<keyword evidence="3 5" id="KW-0697">Rotamase</keyword>
<protein>
    <recommendedName>
        <fullName evidence="6">Peptidyl-prolyl cis-trans isomerase</fullName>
        <ecNumber evidence="6">5.2.1.8</ecNumber>
    </recommendedName>
</protein>
<evidence type="ECO:0000256" key="3">
    <source>
        <dbReference type="ARBA" id="ARBA00023110"/>
    </source>
</evidence>
<keyword evidence="10" id="KW-1185">Reference proteome</keyword>
<dbReference type="Proteomes" id="UP001529491">
    <property type="component" value="Chromosome"/>
</dbReference>
<dbReference type="Gene3D" id="3.10.50.40">
    <property type="match status" value="1"/>
</dbReference>
<dbReference type="InterPro" id="IPR036944">
    <property type="entry name" value="PPIase_FKBP_N_sf"/>
</dbReference>
<name>A0ABZ0JWG5_9GAMM</name>
<comment type="similarity">
    <text evidence="2 6">Belongs to the FKBP-type PPIase family.</text>
</comment>
<comment type="catalytic activity">
    <reaction evidence="1 5 6">
        <text>[protein]-peptidylproline (omega=180) = [protein]-peptidylproline (omega=0)</text>
        <dbReference type="Rhea" id="RHEA:16237"/>
        <dbReference type="Rhea" id="RHEA-COMP:10747"/>
        <dbReference type="Rhea" id="RHEA-COMP:10748"/>
        <dbReference type="ChEBI" id="CHEBI:83833"/>
        <dbReference type="ChEBI" id="CHEBI:83834"/>
        <dbReference type="EC" id="5.2.1.8"/>
    </reaction>
</comment>
<evidence type="ECO:0000256" key="5">
    <source>
        <dbReference type="PROSITE-ProRule" id="PRU00277"/>
    </source>
</evidence>
<evidence type="ECO:0000256" key="4">
    <source>
        <dbReference type="ARBA" id="ARBA00023235"/>
    </source>
</evidence>
<keyword evidence="4 5" id="KW-0413">Isomerase</keyword>
<feature type="domain" description="PPIase FKBP-type" evidence="8">
    <location>
        <begin position="157"/>
        <end position="242"/>
    </location>
</feature>
<dbReference type="PROSITE" id="PS50059">
    <property type="entry name" value="FKBP_PPIASE"/>
    <property type="match status" value="1"/>
</dbReference>
<dbReference type="InterPro" id="IPR001179">
    <property type="entry name" value="PPIase_FKBP_dom"/>
</dbReference>